<sequence>MSAGAVAFFLTPWSLRRVAALTGLRGKRGRARRFLRIPLYAKAKTNIER</sequence>
<name>A0A543IBT3_9ACTN</name>
<comment type="caution">
    <text evidence="1">The sequence shown here is derived from an EMBL/GenBank/DDBJ whole genome shotgun (WGS) entry which is preliminary data.</text>
</comment>
<keyword evidence="2" id="KW-1185">Reference proteome</keyword>
<protein>
    <submittedName>
        <fullName evidence="1">Uncharacterized protein</fullName>
    </submittedName>
</protein>
<accession>A0A543IBT3</accession>
<gene>
    <name evidence="1" type="ORF">FHX41_1647</name>
</gene>
<dbReference type="EMBL" id="VFPO01000001">
    <property type="protein sequence ID" value="TQM68022.1"/>
    <property type="molecule type" value="Genomic_DNA"/>
</dbReference>
<dbReference type="AlphaFoldDB" id="A0A543IBT3"/>
<reference evidence="1 2" key="1">
    <citation type="submission" date="2019-06" db="EMBL/GenBank/DDBJ databases">
        <title>Sequencing the genomes of 1000 actinobacteria strains.</title>
        <authorList>
            <person name="Klenk H.-P."/>
        </authorList>
    </citation>
    <scope>NUCLEOTIDE SEQUENCE [LARGE SCALE GENOMIC DNA]</scope>
    <source>
        <strain evidence="1 2">DSM 45043</strain>
    </source>
</reference>
<evidence type="ECO:0000313" key="2">
    <source>
        <dbReference type="Proteomes" id="UP000316706"/>
    </source>
</evidence>
<proteinExistence type="predicted"/>
<evidence type="ECO:0000313" key="1">
    <source>
        <dbReference type="EMBL" id="TQM68022.1"/>
    </source>
</evidence>
<dbReference type="Proteomes" id="UP000316706">
    <property type="component" value="Unassembled WGS sequence"/>
</dbReference>
<organism evidence="1 2">
    <name type="scientific">Actinomadura hallensis</name>
    <dbReference type="NCBI Taxonomy" id="337895"/>
    <lineage>
        <taxon>Bacteria</taxon>
        <taxon>Bacillati</taxon>
        <taxon>Actinomycetota</taxon>
        <taxon>Actinomycetes</taxon>
        <taxon>Streptosporangiales</taxon>
        <taxon>Thermomonosporaceae</taxon>
        <taxon>Actinomadura</taxon>
    </lineage>
</organism>